<dbReference type="InterPro" id="IPR001757">
    <property type="entry name" value="P_typ_ATPase"/>
</dbReference>
<dbReference type="OrthoDB" id="9813266at2"/>
<sequence>MSAKHKQEQNILWHTLDIDKIKEQLETDPAKGLTKAEASERLQKYGANELPSKAKKSVWIKFFKHFHDVLIYILLVAAVVTALMGHYIDTAVIFAVAFINACIGFFQENKAEQALEGIKKMLSLHANVLRDGERIEIDSQDVVPGDIVFLRAGNKIPADIRLIKADKLKIEESALTGESTSVEKQTNVVDEDAVIGDRSNMAFSGTSIASGTGQGIVIATGRDTELGKISKSMAEVEQLQTPLLRQITQFGKQVAMTILVIAALMYGFGYLVRDYGPVELMLYVIGLAVAAIPEGLPAIVSIILAIGVQNMANRKAIVRNLPSVETLGAVTVICSDKTGTLTKNEMTVTSVITVEQHYEVTGTGYAPEGKITMDNKEVSMGEEPDLNELLRIVKTCNDASLRKDEDGHWKINGEPTEGCLITLAEKADKEIERFESISKIPFDSEHKYMAVLVENDGQKYIYVKGAPDRLFSMAESGNSGDSKFDRNQWEQHVKELAEHGLRVIGAGYKKVSSDVEEIHHEDIETGVEMVGLAGIIDPPREEAISAIRECKGAGITVKMITGDHKDTAVAIGKMMGIGDGELALEGKDINNMTDEELEHVVEKYDVFARTSPEHKLRLVKALQKLGHVCAMTGDGVNDAPALKRADIGVAMGIKGTEVSKDAAEMVLVDDNFETIVNAVEEGRRVYNNLKKTILFILPTNGAQAFLIMASILFGLAMPITPVQILWVNMVIAITLSLALAFERLEDCAMELPPRPMKTPLLSGYYIFRIIFVSILIGGGTLAFSMELINRGYDQAVVQTITLHTIVILQLFHLFNCRSEHSFAFNKRFFSNKAAFIVSGILLVLQAGILYLPFMNTLFGTTPLGWEYWLIPMVLGAAVFTIIEVEKWITRIIIKSRNKDEVIC</sequence>
<dbReference type="InterPro" id="IPR059000">
    <property type="entry name" value="ATPase_P-type_domA"/>
</dbReference>
<dbReference type="PANTHER" id="PTHR43294">
    <property type="entry name" value="SODIUM/POTASSIUM-TRANSPORTING ATPASE SUBUNIT ALPHA"/>
    <property type="match status" value="1"/>
</dbReference>
<dbReference type="InterPro" id="IPR036412">
    <property type="entry name" value="HAD-like_sf"/>
</dbReference>
<dbReference type="SUPFAM" id="SSF56784">
    <property type="entry name" value="HAD-like"/>
    <property type="match status" value="1"/>
</dbReference>
<dbReference type="Pfam" id="PF00122">
    <property type="entry name" value="E1-E2_ATPase"/>
    <property type="match status" value="1"/>
</dbReference>
<comment type="similarity">
    <text evidence="2">Belongs to the cation transport ATPase (P-type) (TC 3.A.3) family. Type IIA subfamily.</text>
</comment>
<evidence type="ECO:0000256" key="3">
    <source>
        <dbReference type="ARBA" id="ARBA00012790"/>
    </source>
</evidence>
<feature type="transmembrane region" description="Helical" evidence="14">
    <location>
        <begin position="90"/>
        <end position="106"/>
    </location>
</feature>
<dbReference type="SUPFAM" id="SSF81665">
    <property type="entry name" value="Calcium ATPase, transmembrane domain M"/>
    <property type="match status" value="1"/>
</dbReference>
<dbReference type="InterPro" id="IPR023298">
    <property type="entry name" value="ATPase_P-typ_TM_dom_sf"/>
</dbReference>
<dbReference type="GO" id="GO:1902600">
    <property type="term" value="P:proton transmembrane transport"/>
    <property type="evidence" value="ECO:0007669"/>
    <property type="project" value="TreeGrafter"/>
</dbReference>
<evidence type="ECO:0000259" key="15">
    <source>
        <dbReference type="SMART" id="SM00831"/>
    </source>
</evidence>
<dbReference type="Gene3D" id="1.20.1110.10">
    <property type="entry name" value="Calcium-transporting ATPase, transmembrane domain"/>
    <property type="match status" value="1"/>
</dbReference>
<keyword evidence="10" id="KW-1278">Translocase</keyword>
<dbReference type="Gene3D" id="2.70.150.10">
    <property type="entry name" value="Calcium-transporting ATPase, cytoplasmic transduction domain A"/>
    <property type="match status" value="1"/>
</dbReference>
<dbReference type="InterPro" id="IPR023299">
    <property type="entry name" value="ATPase_P-typ_cyto_dom_N"/>
</dbReference>
<dbReference type="InterPro" id="IPR050510">
    <property type="entry name" value="Cation_transp_ATPase_P-type"/>
</dbReference>
<dbReference type="GO" id="GO:0005391">
    <property type="term" value="F:P-type sodium:potassium-exchanging transporter activity"/>
    <property type="evidence" value="ECO:0007669"/>
    <property type="project" value="TreeGrafter"/>
</dbReference>
<dbReference type="PRINTS" id="PR00119">
    <property type="entry name" value="CATATPASE"/>
</dbReference>
<evidence type="ECO:0000256" key="14">
    <source>
        <dbReference type="SAM" id="Phobius"/>
    </source>
</evidence>
<evidence type="ECO:0000256" key="4">
    <source>
        <dbReference type="ARBA" id="ARBA00022475"/>
    </source>
</evidence>
<dbReference type="FunFam" id="3.40.50.1000:FF:000028">
    <property type="entry name" value="Calcium-transporting P-type ATPase, putative"/>
    <property type="match status" value="1"/>
</dbReference>
<evidence type="ECO:0000313" key="16">
    <source>
        <dbReference type="EMBL" id="OEF97418.1"/>
    </source>
</evidence>
<protein>
    <recommendedName>
        <fullName evidence="3">P-type Ca(2+) transporter</fullName>
        <ecNumber evidence="3">7.2.2.10</ecNumber>
    </recommendedName>
</protein>
<dbReference type="GO" id="GO:0005524">
    <property type="term" value="F:ATP binding"/>
    <property type="evidence" value="ECO:0007669"/>
    <property type="project" value="UniProtKB-KW"/>
</dbReference>
<evidence type="ECO:0000256" key="11">
    <source>
        <dbReference type="ARBA" id="ARBA00022989"/>
    </source>
</evidence>
<feature type="transmembrane region" description="Helical" evidence="14">
    <location>
        <begin position="284"/>
        <end position="306"/>
    </location>
</feature>
<dbReference type="GO" id="GO:1990573">
    <property type="term" value="P:potassium ion import across plasma membrane"/>
    <property type="evidence" value="ECO:0007669"/>
    <property type="project" value="TreeGrafter"/>
</dbReference>
<keyword evidence="7" id="KW-0479">Metal-binding</keyword>
<dbReference type="GO" id="GO:0030007">
    <property type="term" value="P:intracellular potassium ion homeostasis"/>
    <property type="evidence" value="ECO:0007669"/>
    <property type="project" value="TreeGrafter"/>
</dbReference>
<evidence type="ECO:0000256" key="13">
    <source>
        <dbReference type="ARBA" id="ARBA00048694"/>
    </source>
</evidence>
<comment type="caution">
    <text evidence="16">The sequence shown here is derived from an EMBL/GenBank/DDBJ whole genome shotgun (WGS) entry which is preliminary data.</text>
</comment>
<keyword evidence="12 14" id="KW-0472">Membrane</keyword>
<dbReference type="PANTHER" id="PTHR43294:SF21">
    <property type="entry name" value="CATION TRANSPORTING ATPASE"/>
    <property type="match status" value="1"/>
</dbReference>
<dbReference type="PRINTS" id="PR00120">
    <property type="entry name" value="HATPASE"/>
</dbReference>
<name>A0A1E5G2Y2_9FIRM</name>
<dbReference type="Gene3D" id="3.40.50.1000">
    <property type="entry name" value="HAD superfamily/HAD-like"/>
    <property type="match status" value="1"/>
</dbReference>
<feature type="transmembrane region" description="Helical" evidence="14">
    <location>
        <begin position="865"/>
        <end position="884"/>
    </location>
</feature>
<dbReference type="GO" id="GO:0016887">
    <property type="term" value="F:ATP hydrolysis activity"/>
    <property type="evidence" value="ECO:0007669"/>
    <property type="project" value="InterPro"/>
</dbReference>
<gene>
    <name evidence="16" type="ORF">BHF68_04205</name>
</gene>
<evidence type="ECO:0000256" key="2">
    <source>
        <dbReference type="ARBA" id="ARBA00005675"/>
    </source>
</evidence>
<dbReference type="InterPro" id="IPR044492">
    <property type="entry name" value="P_typ_ATPase_HD_dom"/>
</dbReference>
<dbReference type="FunFam" id="2.70.150.10:FF:000016">
    <property type="entry name" value="Calcium-transporting P-type ATPase putative"/>
    <property type="match status" value="1"/>
</dbReference>
<comment type="catalytic activity">
    <reaction evidence="13">
        <text>Ca(2+)(in) + ATP + H2O = Ca(2+)(out) + ADP + phosphate + H(+)</text>
        <dbReference type="Rhea" id="RHEA:18105"/>
        <dbReference type="ChEBI" id="CHEBI:15377"/>
        <dbReference type="ChEBI" id="CHEBI:15378"/>
        <dbReference type="ChEBI" id="CHEBI:29108"/>
        <dbReference type="ChEBI" id="CHEBI:30616"/>
        <dbReference type="ChEBI" id="CHEBI:43474"/>
        <dbReference type="ChEBI" id="CHEBI:456216"/>
        <dbReference type="EC" id="7.2.2.10"/>
    </reaction>
</comment>
<evidence type="ECO:0000256" key="12">
    <source>
        <dbReference type="ARBA" id="ARBA00023136"/>
    </source>
</evidence>
<dbReference type="SFLD" id="SFLDF00027">
    <property type="entry name" value="p-type_atpase"/>
    <property type="match status" value="1"/>
</dbReference>
<keyword evidence="5" id="KW-0106">Calcium</keyword>
<dbReference type="GO" id="GO:0005886">
    <property type="term" value="C:plasma membrane"/>
    <property type="evidence" value="ECO:0007669"/>
    <property type="project" value="UniProtKB-SubCell"/>
</dbReference>
<evidence type="ECO:0000256" key="8">
    <source>
        <dbReference type="ARBA" id="ARBA00022741"/>
    </source>
</evidence>
<dbReference type="SUPFAM" id="SSF81653">
    <property type="entry name" value="Calcium ATPase, transduction domain A"/>
    <property type="match status" value="1"/>
</dbReference>
<organism evidence="16 17">
    <name type="scientific">Desulfuribacillus alkaliarsenatis</name>
    <dbReference type="NCBI Taxonomy" id="766136"/>
    <lineage>
        <taxon>Bacteria</taxon>
        <taxon>Bacillati</taxon>
        <taxon>Bacillota</taxon>
        <taxon>Desulfuribacillia</taxon>
        <taxon>Desulfuribacillales</taxon>
        <taxon>Desulfuribacillaceae</taxon>
        <taxon>Desulfuribacillus</taxon>
    </lineage>
</organism>
<dbReference type="SFLD" id="SFLDS00003">
    <property type="entry name" value="Haloacid_Dehalogenase"/>
    <property type="match status" value="1"/>
</dbReference>
<keyword evidence="11 14" id="KW-1133">Transmembrane helix</keyword>
<dbReference type="Pfam" id="PF13246">
    <property type="entry name" value="Cation_ATPase"/>
    <property type="match status" value="1"/>
</dbReference>
<proteinExistence type="inferred from homology"/>
<feature type="transmembrane region" description="Helical" evidence="14">
    <location>
        <begin position="723"/>
        <end position="741"/>
    </location>
</feature>
<accession>A0A1E5G2Y2</accession>
<evidence type="ECO:0000256" key="9">
    <source>
        <dbReference type="ARBA" id="ARBA00022840"/>
    </source>
</evidence>
<dbReference type="Gene3D" id="3.40.1110.10">
    <property type="entry name" value="Calcium-transporting ATPase, cytoplasmic domain N"/>
    <property type="match status" value="1"/>
</dbReference>
<keyword evidence="9" id="KW-0067">ATP-binding</keyword>
<keyword evidence="4" id="KW-1003">Cell membrane</keyword>
<dbReference type="NCBIfam" id="TIGR01494">
    <property type="entry name" value="ATPase_P-type"/>
    <property type="match status" value="2"/>
</dbReference>
<dbReference type="AlphaFoldDB" id="A0A1E5G2Y2"/>
<keyword evidence="5" id="KW-0813">Transport</keyword>
<feature type="transmembrane region" description="Helical" evidence="14">
    <location>
        <begin position="65"/>
        <end position="84"/>
    </location>
</feature>
<feature type="transmembrane region" description="Helical" evidence="14">
    <location>
        <begin position="762"/>
        <end position="783"/>
    </location>
</feature>
<dbReference type="Pfam" id="PF00690">
    <property type="entry name" value="Cation_ATPase_N"/>
    <property type="match status" value="1"/>
</dbReference>
<dbReference type="GO" id="GO:0046872">
    <property type="term" value="F:metal ion binding"/>
    <property type="evidence" value="ECO:0007669"/>
    <property type="project" value="UniProtKB-KW"/>
</dbReference>
<evidence type="ECO:0000313" key="17">
    <source>
        <dbReference type="Proteomes" id="UP000094296"/>
    </source>
</evidence>
<keyword evidence="6 14" id="KW-0812">Transmembrane</keyword>
<evidence type="ECO:0000256" key="5">
    <source>
        <dbReference type="ARBA" id="ARBA00022568"/>
    </source>
</evidence>
<dbReference type="EMBL" id="MIJE01000011">
    <property type="protein sequence ID" value="OEF97418.1"/>
    <property type="molecule type" value="Genomic_DNA"/>
</dbReference>
<dbReference type="GO" id="GO:0006883">
    <property type="term" value="P:intracellular sodium ion homeostasis"/>
    <property type="evidence" value="ECO:0007669"/>
    <property type="project" value="TreeGrafter"/>
</dbReference>
<dbReference type="InterPro" id="IPR008250">
    <property type="entry name" value="ATPase_P-typ_transduc_dom_A_sf"/>
</dbReference>
<dbReference type="InterPro" id="IPR018303">
    <property type="entry name" value="ATPase_P-typ_P_site"/>
</dbReference>
<feature type="transmembrane region" description="Helical" evidence="14">
    <location>
        <begin position="795"/>
        <end position="814"/>
    </location>
</feature>
<feature type="domain" description="Cation-transporting P-type ATPase N-terminal" evidence="15">
    <location>
        <begin position="12"/>
        <end position="86"/>
    </location>
</feature>
<dbReference type="GO" id="GO:0036376">
    <property type="term" value="P:sodium ion export across plasma membrane"/>
    <property type="evidence" value="ECO:0007669"/>
    <property type="project" value="TreeGrafter"/>
</dbReference>
<dbReference type="SFLD" id="SFLDG00002">
    <property type="entry name" value="C1.7:_P-type_atpase_like"/>
    <property type="match status" value="1"/>
</dbReference>
<evidence type="ECO:0000256" key="1">
    <source>
        <dbReference type="ARBA" id="ARBA00004651"/>
    </source>
</evidence>
<dbReference type="Proteomes" id="UP000094296">
    <property type="component" value="Unassembled WGS sequence"/>
</dbReference>
<dbReference type="InterPro" id="IPR006068">
    <property type="entry name" value="ATPase_P-typ_cation-transptr_C"/>
</dbReference>
<evidence type="ECO:0000256" key="7">
    <source>
        <dbReference type="ARBA" id="ARBA00022723"/>
    </source>
</evidence>
<feature type="transmembrane region" description="Helical" evidence="14">
    <location>
        <begin position="693"/>
        <end position="717"/>
    </location>
</feature>
<dbReference type="InterPro" id="IPR004014">
    <property type="entry name" value="ATPase_P-typ_cation-transptr_N"/>
</dbReference>
<keyword evidence="8" id="KW-0547">Nucleotide-binding</keyword>
<dbReference type="PROSITE" id="PS00154">
    <property type="entry name" value="ATPASE_E1_E2"/>
    <property type="match status" value="1"/>
</dbReference>
<evidence type="ECO:0000256" key="6">
    <source>
        <dbReference type="ARBA" id="ARBA00022692"/>
    </source>
</evidence>
<dbReference type="Pfam" id="PF00689">
    <property type="entry name" value="Cation_ATPase_C"/>
    <property type="match status" value="1"/>
</dbReference>
<dbReference type="STRING" id="766136.BHF68_04205"/>
<dbReference type="SMART" id="SM00831">
    <property type="entry name" value="Cation_ATPase_N"/>
    <property type="match status" value="1"/>
</dbReference>
<dbReference type="RefSeq" id="WP_069642816.1">
    <property type="nucleotide sequence ID" value="NZ_MIJE01000011.1"/>
</dbReference>
<comment type="subcellular location">
    <subcellularLocation>
        <location evidence="1">Cell membrane</location>
        <topology evidence="1">Multi-pass membrane protein</topology>
    </subcellularLocation>
</comment>
<dbReference type="EC" id="7.2.2.10" evidence="3"/>
<keyword evidence="17" id="KW-1185">Reference proteome</keyword>
<keyword evidence="5" id="KW-0406">Ion transport</keyword>
<dbReference type="GO" id="GO:0005388">
    <property type="term" value="F:P-type calcium transporter activity"/>
    <property type="evidence" value="ECO:0007669"/>
    <property type="project" value="UniProtKB-EC"/>
</dbReference>
<dbReference type="SUPFAM" id="SSF81660">
    <property type="entry name" value="Metal cation-transporting ATPase, ATP-binding domain N"/>
    <property type="match status" value="1"/>
</dbReference>
<reference evidence="16 17" key="1">
    <citation type="submission" date="2016-09" db="EMBL/GenBank/DDBJ databases">
        <title>Draft genome sequence for the type strain of Desulfuribacillus alkaliarsenatis AHT28, an obligately anaerobic, sulfidogenic bacterium isolated from Russian soda lake sediments.</title>
        <authorList>
            <person name="Abin C.A."/>
            <person name="Hollibaugh J.T."/>
        </authorList>
    </citation>
    <scope>NUCLEOTIDE SEQUENCE [LARGE SCALE GENOMIC DNA]</scope>
    <source>
        <strain evidence="16 17">AHT28</strain>
    </source>
</reference>
<feature type="transmembrane region" description="Helical" evidence="14">
    <location>
        <begin position="254"/>
        <end position="272"/>
    </location>
</feature>
<keyword evidence="5" id="KW-0109">Calcium transport</keyword>
<evidence type="ECO:0000256" key="10">
    <source>
        <dbReference type="ARBA" id="ARBA00022967"/>
    </source>
</evidence>
<dbReference type="InterPro" id="IPR023214">
    <property type="entry name" value="HAD_sf"/>
</dbReference>
<feature type="transmembrane region" description="Helical" evidence="14">
    <location>
        <begin position="834"/>
        <end position="853"/>
    </location>
</feature>
<dbReference type="CDD" id="cd02080">
    <property type="entry name" value="P-type_ATPase_cation"/>
    <property type="match status" value="1"/>
</dbReference>